<dbReference type="KEGG" id="snw:BBN63_30595"/>
<gene>
    <name evidence="1" type="ORF">BBN63_30595</name>
</gene>
<dbReference type="SUPFAM" id="SSF51445">
    <property type="entry name" value="(Trans)glycosidases"/>
    <property type="match status" value="1"/>
</dbReference>
<protein>
    <recommendedName>
        <fullName evidence="3">Abortive infection protein</fullName>
    </recommendedName>
</protein>
<evidence type="ECO:0000313" key="2">
    <source>
        <dbReference type="Proteomes" id="UP000189677"/>
    </source>
</evidence>
<proteinExistence type="predicted"/>
<name>A0A1U9R1B5_STRNV</name>
<reference evidence="1 2" key="1">
    <citation type="submission" date="2016-11" db="EMBL/GenBank/DDBJ databases">
        <title>Complete genome sequence of Streptomyces niveus SCSIO 3406.</title>
        <authorList>
            <person name="Zhu Q."/>
            <person name="Cheng W."/>
            <person name="Song Y."/>
            <person name="Li Q."/>
            <person name="Ju J."/>
        </authorList>
    </citation>
    <scope>NUCLEOTIDE SEQUENCE [LARGE SCALE GENOMIC DNA]</scope>
    <source>
        <strain evidence="1 2">SCSIO 3406</strain>
    </source>
</reference>
<dbReference type="Proteomes" id="UP000189677">
    <property type="component" value="Chromosome"/>
</dbReference>
<dbReference type="AlphaFoldDB" id="A0A1U9R1B5"/>
<organism evidence="1 2">
    <name type="scientific">Streptomyces niveus</name>
    <name type="common">Streptomyces spheroides</name>
    <dbReference type="NCBI Taxonomy" id="193462"/>
    <lineage>
        <taxon>Bacteria</taxon>
        <taxon>Bacillati</taxon>
        <taxon>Actinomycetota</taxon>
        <taxon>Actinomycetes</taxon>
        <taxon>Kitasatosporales</taxon>
        <taxon>Streptomycetaceae</taxon>
        <taxon>Streptomyces</taxon>
    </lineage>
</organism>
<evidence type="ECO:0000313" key="1">
    <source>
        <dbReference type="EMBL" id="AQU69891.1"/>
    </source>
</evidence>
<keyword evidence="2" id="KW-1185">Reference proteome</keyword>
<dbReference type="InterPro" id="IPR017853">
    <property type="entry name" value="GH"/>
</dbReference>
<dbReference type="EMBL" id="CP018047">
    <property type="protein sequence ID" value="AQU69891.1"/>
    <property type="molecule type" value="Genomic_DNA"/>
</dbReference>
<sequence length="330" mass="36319">MLPWKGVNYNTGTDYSGLGPGSAEPHWSRPLFRQHMAAVRNELHCTSVNLYGTDIAGLTECAAAAAEEGLHVWLQPRLVEGTADATIAYLTEAAEATEQLRLRYGAVDLNVGCELTVFGSGIIPGRTHGDRAAKLPDPEWWTRLPEFNAQLNQLLGRAQEAARTHFNGRISYAAGLWEDVDWTGFDFVGLNHYRTAYNSAQYVSGLRKHLRPGKPVLITEFGCCTFTGAGDMGPAGYGIIDWSARPPALNGTYTRDEREQADHLAQQLDIFAAEGVHGAYVFEFIAPKPYSPDPRHDLDMGSFGLARMNPDGGWEPKLSFREVARRYGSS</sequence>
<accession>A0A1U9R1B5</accession>
<dbReference type="Gene3D" id="3.20.20.80">
    <property type="entry name" value="Glycosidases"/>
    <property type="match status" value="1"/>
</dbReference>
<evidence type="ECO:0008006" key="3">
    <source>
        <dbReference type="Google" id="ProtNLM"/>
    </source>
</evidence>